<keyword evidence="2" id="KW-0547">Nucleotide-binding</keyword>
<organism evidence="11 12">
    <name type="scientific">Eremothecium sinecaudum</name>
    <dbReference type="NCBI Taxonomy" id="45286"/>
    <lineage>
        <taxon>Eukaryota</taxon>
        <taxon>Fungi</taxon>
        <taxon>Dikarya</taxon>
        <taxon>Ascomycota</taxon>
        <taxon>Saccharomycotina</taxon>
        <taxon>Saccharomycetes</taxon>
        <taxon>Saccharomycetales</taxon>
        <taxon>Saccharomycetaceae</taxon>
        <taxon>Eremothecium</taxon>
    </lineage>
</organism>
<dbReference type="SUPFAM" id="SSF57850">
    <property type="entry name" value="RING/U-box"/>
    <property type="match status" value="1"/>
</dbReference>
<keyword evidence="3 7" id="KW-0863">Zinc-finger</keyword>
<dbReference type="SMART" id="SM00184">
    <property type="entry name" value="RING"/>
    <property type="match status" value="1"/>
</dbReference>
<dbReference type="Gene3D" id="3.40.50.300">
    <property type="entry name" value="P-loop containing nucleotide triphosphate hydrolases"/>
    <property type="match status" value="1"/>
</dbReference>
<dbReference type="Pfam" id="PF26021">
    <property type="entry name" value="Ferritin_C144_05"/>
    <property type="match status" value="1"/>
</dbReference>
<dbReference type="GO" id="GO:0005524">
    <property type="term" value="F:ATP binding"/>
    <property type="evidence" value="ECO:0007669"/>
    <property type="project" value="InterPro"/>
</dbReference>
<dbReference type="SMART" id="SM00487">
    <property type="entry name" value="DEXDc"/>
    <property type="match status" value="1"/>
</dbReference>
<dbReference type="InterPro" id="IPR017907">
    <property type="entry name" value="Znf_RING_CS"/>
</dbReference>
<dbReference type="InterPro" id="IPR001841">
    <property type="entry name" value="Znf_RING"/>
</dbReference>
<dbReference type="InterPro" id="IPR000330">
    <property type="entry name" value="SNF2_N"/>
</dbReference>
<evidence type="ECO:0000256" key="1">
    <source>
        <dbReference type="ARBA" id="ARBA00022723"/>
    </source>
</evidence>
<dbReference type="GO" id="GO:0006974">
    <property type="term" value="P:DNA damage response"/>
    <property type="evidence" value="ECO:0007669"/>
    <property type="project" value="TreeGrafter"/>
</dbReference>
<dbReference type="RefSeq" id="XP_017987037.1">
    <property type="nucleotide sequence ID" value="XM_018131075.1"/>
</dbReference>
<sequence length="1497" mass="173423">MNGEQKLGDIRISVKENEVCTFDMCGSDAKGVDNTSVKQRRGLEKVLELLRVVVFFGDEETSYSDDSEANIQYLEIEEFSETYLTVTIGDKLVLKVDIGRWGYKEKEILKVVSQKCVEYELKAARWSKQRHLKDKTGLKKTKRNGNFVADRVPKIFPEIEVPVCVIRWNETGRWALELNLSLWFKENSINHFSMETVRFLDTLYSVAREPFMRQEITHHYIHGQFLHQTTSYTRKILNQPADLLETPWLNTKLLPFQKQSVKWMIDKETKMKRYSDVLRFLNERVSYGYEMLLNEWFWNKFSGYIITRADADALYQDYLKKEVSARGLLSEEMGLGKTIEVLALLLINPRQIPDASQQSYLCHSYGKEILKVKTNLIICPQSILQQWLDEIKLHIVDDFLTVYYYRGFIETKQELGTENISEIVKTLSKFDIIITTYTTVSAEIHYAAYSTLVRSRRHKAPKYDYSSPLSLMQFYRIILDEVQMLGSDSTNAARCTNLLHRVHTWGVSGTPIHSITDFKTVLSYLQIHPFSDFPKYIDAVSKNYKRINSQRKRSPNNVSIEEDRVFGIKFDVHDILDIVPRLDLCIRHAKHDIKDQIQIPKQHNYIVPLRFTPIEQDNYTNLWNTFLEAFGFDQNGQGTRHLEAAGLNHWLSELRKTCCHATMSNKQLLSDGNIGSGFSNAKKTGKALSLPNMDDILRTMTVNVQNSIDSLHNENYSLKIQSAQVLMELENKPREAILVLKEVEAKITAEMKNLGVDDTFVLPENKRLVSDDKDANQDVSKVNTKFRTYMDYLHQCYFFIATAYYFLGSKRLEAIDEENEKLKLTGKDENLKQYSDIYGEQEMKEIIEYQELEKNHYSKAETLRKRVLAVSAEKVESEINTLKKYFDNKRTIEKSDMQMIDFIFEDYSTKLTVATCYKNISALFKAMNEQAAQFNQLFNELKLTSFKPIAREYDETNEEDKAQEYENSINDQDKIFGLLDCLERILSNRDEIIHADETIKAHKNSLTTAEVLSPVHMEMLGNLKLVNGEPLRRIFAELKNISIVMNLASDTKKQQENFEGYLLSFEQQIGRIKKENAFMREMLKKINAIYNVKTSYFTQLQKISDSLVSLIQLEPGAKATILRNTKNDNLYLRNVKKISVLESRLKYLGTLTKLEAVMQNEQKINCAICLGKIVNGSIINCGHFFCQPCIKSWLKTKPSCPLCNSHAKLSEVYQFKFQEEESIEILEKGNAQIENAKSELKPSSSNNLIQFDDQSICSNYSDPVYWGKYKMYKHIDKIHQMVASVNYGSKVDFVIKLIKYLQLQHENTPGQKSPLQFVIYSQYTDLLDILGSVMKLNSINYVSTNKKNYKFSKVVENFKNNPDISCILLNVKLQANGLTLVNASHVFLLDPIINIGDELQAVNRIHRIGQKRETCVWNFIILNTVEENIIKYKSTLERKRLEDQKESMGIKNEDTLRSVSDEEDLTDSNEIDEKYNLNEMGDESVSEKHIWSCFFSS</sequence>
<evidence type="ECO:0000256" key="7">
    <source>
        <dbReference type="PROSITE-ProRule" id="PRU00175"/>
    </source>
</evidence>
<dbReference type="GO" id="GO:0061630">
    <property type="term" value="F:ubiquitin protein ligase activity"/>
    <property type="evidence" value="ECO:0007669"/>
    <property type="project" value="TreeGrafter"/>
</dbReference>
<dbReference type="Gene3D" id="3.40.50.10810">
    <property type="entry name" value="Tandem AAA-ATPase domain"/>
    <property type="match status" value="1"/>
</dbReference>
<dbReference type="STRING" id="45286.A0A109UWM9"/>
<dbReference type="EMBL" id="CP014243">
    <property type="protein sequence ID" value="AMD20041.1"/>
    <property type="molecule type" value="Genomic_DNA"/>
</dbReference>
<dbReference type="PROSITE" id="PS51194">
    <property type="entry name" value="HELICASE_CTER"/>
    <property type="match status" value="1"/>
</dbReference>
<protein>
    <submittedName>
        <fullName evidence="11">HCL110Wp</fullName>
    </submittedName>
</protein>
<dbReference type="GeneID" id="28723274"/>
<dbReference type="GO" id="GO:0008270">
    <property type="term" value="F:zinc ion binding"/>
    <property type="evidence" value="ECO:0007669"/>
    <property type="project" value="UniProtKB-KW"/>
</dbReference>
<dbReference type="Proteomes" id="UP000243052">
    <property type="component" value="Chromosome iii"/>
</dbReference>
<dbReference type="Gene3D" id="3.30.40.10">
    <property type="entry name" value="Zinc/RING finger domain, C3HC4 (zinc finger)"/>
    <property type="match status" value="1"/>
</dbReference>
<keyword evidence="6" id="KW-0067">ATP-binding</keyword>
<evidence type="ECO:0000313" key="12">
    <source>
        <dbReference type="Proteomes" id="UP000243052"/>
    </source>
</evidence>
<dbReference type="InterPro" id="IPR027417">
    <property type="entry name" value="P-loop_NTPase"/>
</dbReference>
<feature type="domain" description="Helicase C-terminal" evidence="10">
    <location>
        <begin position="1296"/>
        <end position="1456"/>
    </location>
</feature>
<keyword evidence="1" id="KW-0479">Metal-binding</keyword>
<evidence type="ECO:0000256" key="6">
    <source>
        <dbReference type="ARBA" id="ARBA00022840"/>
    </source>
</evidence>
<dbReference type="PROSITE" id="PS51192">
    <property type="entry name" value="HELICASE_ATP_BIND_1"/>
    <property type="match status" value="1"/>
</dbReference>
<accession>A0A109UWM9</accession>
<proteinExistence type="predicted"/>
<evidence type="ECO:0000256" key="5">
    <source>
        <dbReference type="ARBA" id="ARBA00022833"/>
    </source>
</evidence>
<dbReference type="PROSITE" id="PS50089">
    <property type="entry name" value="ZF_RING_2"/>
    <property type="match status" value="1"/>
</dbReference>
<keyword evidence="4" id="KW-0378">Hydrolase</keyword>
<dbReference type="Pfam" id="PF00271">
    <property type="entry name" value="Helicase_C"/>
    <property type="match status" value="1"/>
</dbReference>
<gene>
    <name evidence="11" type="ORF">AW171_hschr31911</name>
</gene>
<keyword evidence="5" id="KW-0862">Zinc</keyword>
<keyword evidence="12" id="KW-1185">Reference proteome</keyword>
<dbReference type="InterPro" id="IPR049730">
    <property type="entry name" value="SNF2/RAD54-like_C"/>
</dbReference>
<dbReference type="PANTHER" id="PTHR45865">
    <property type="entry name" value="E3 UBIQUITIN-PROTEIN LIGASE SHPRH FAMILY MEMBER"/>
    <property type="match status" value="1"/>
</dbReference>
<reference evidence="11 12" key="1">
    <citation type="submission" date="2016-01" db="EMBL/GenBank/DDBJ databases">
        <title>Genome sequence of the yeast Holleya sinecauda.</title>
        <authorList>
            <person name="Dietrich F.S."/>
        </authorList>
    </citation>
    <scope>NUCLEOTIDE SEQUENCE [LARGE SCALE GENOMIC DNA]</scope>
    <source>
        <strain evidence="11 12">ATCC 58844</strain>
    </source>
</reference>
<dbReference type="OrthoDB" id="5330228at2759"/>
<evidence type="ECO:0000259" key="8">
    <source>
        <dbReference type="PROSITE" id="PS50089"/>
    </source>
</evidence>
<dbReference type="InterPro" id="IPR059033">
    <property type="entry name" value="C144_05_dom"/>
</dbReference>
<dbReference type="PANTHER" id="PTHR45865:SF1">
    <property type="entry name" value="E3 UBIQUITIN-PROTEIN LIGASE SHPRH"/>
    <property type="match status" value="1"/>
</dbReference>
<name>A0A109UWM9_9SACH</name>
<dbReference type="InterPro" id="IPR052583">
    <property type="entry name" value="ATP-helicase/E3_Ub-Ligase"/>
</dbReference>
<evidence type="ECO:0000313" key="11">
    <source>
        <dbReference type="EMBL" id="AMD20041.1"/>
    </source>
</evidence>
<evidence type="ECO:0000256" key="2">
    <source>
        <dbReference type="ARBA" id="ARBA00022741"/>
    </source>
</evidence>
<dbReference type="InterPro" id="IPR001650">
    <property type="entry name" value="Helicase_C-like"/>
</dbReference>
<dbReference type="SMART" id="SM00490">
    <property type="entry name" value="HELICc"/>
    <property type="match status" value="1"/>
</dbReference>
<dbReference type="Pfam" id="PF13923">
    <property type="entry name" value="zf-C3HC4_2"/>
    <property type="match status" value="1"/>
</dbReference>
<evidence type="ECO:0000256" key="4">
    <source>
        <dbReference type="ARBA" id="ARBA00022801"/>
    </source>
</evidence>
<feature type="domain" description="RING-type" evidence="8">
    <location>
        <begin position="1166"/>
        <end position="1204"/>
    </location>
</feature>
<dbReference type="SUPFAM" id="SSF52540">
    <property type="entry name" value="P-loop containing nucleoside triphosphate hydrolases"/>
    <property type="match status" value="2"/>
</dbReference>
<feature type="domain" description="Helicase ATP-binding" evidence="9">
    <location>
        <begin position="318"/>
        <end position="529"/>
    </location>
</feature>
<dbReference type="InterPro" id="IPR013083">
    <property type="entry name" value="Znf_RING/FYVE/PHD"/>
</dbReference>
<dbReference type="InterPro" id="IPR038718">
    <property type="entry name" value="SNF2-like_sf"/>
</dbReference>
<evidence type="ECO:0000256" key="3">
    <source>
        <dbReference type="ARBA" id="ARBA00022771"/>
    </source>
</evidence>
<dbReference type="InterPro" id="IPR014001">
    <property type="entry name" value="Helicase_ATP-bd"/>
</dbReference>
<dbReference type="CDD" id="cd18793">
    <property type="entry name" value="SF2_C_SNF"/>
    <property type="match status" value="1"/>
</dbReference>
<dbReference type="GO" id="GO:0000209">
    <property type="term" value="P:protein polyubiquitination"/>
    <property type="evidence" value="ECO:0007669"/>
    <property type="project" value="TreeGrafter"/>
</dbReference>
<evidence type="ECO:0000259" key="10">
    <source>
        <dbReference type="PROSITE" id="PS51194"/>
    </source>
</evidence>
<dbReference type="Pfam" id="PF00176">
    <property type="entry name" value="SNF2-rel_dom"/>
    <property type="match status" value="1"/>
</dbReference>
<dbReference type="PROSITE" id="PS00518">
    <property type="entry name" value="ZF_RING_1"/>
    <property type="match status" value="1"/>
</dbReference>
<dbReference type="GO" id="GO:0016787">
    <property type="term" value="F:hydrolase activity"/>
    <property type="evidence" value="ECO:0007669"/>
    <property type="project" value="UniProtKB-KW"/>
</dbReference>
<dbReference type="GO" id="GO:0005634">
    <property type="term" value="C:nucleus"/>
    <property type="evidence" value="ECO:0007669"/>
    <property type="project" value="TreeGrafter"/>
</dbReference>
<evidence type="ECO:0000259" key="9">
    <source>
        <dbReference type="PROSITE" id="PS51192"/>
    </source>
</evidence>